<evidence type="ECO:0000313" key="2">
    <source>
        <dbReference type="Proteomes" id="UP000535501"/>
    </source>
</evidence>
<reference evidence="1 2" key="1">
    <citation type="submission" date="2020-08" db="EMBL/GenBank/DDBJ databases">
        <title>Genomic Encyclopedia of Type Strains, Phase IV (KMG-IV): sequencing the most valuable type-strain genomes for metagenomic binning, comparative biology and taxonomic classification.</title>
        <authorList>
            <person name="Goeker M."/>
        </authorList>
    </citation>
    <scope>NUCLEOTIDE SEQUENCE [LARGE SCALE GENOMIC DNA]</scope>
    <source>
        <strain evidence="1 2">DSM 102134</strain>
    </source>
</reference>
<name>A0A7W9YZL2_9HYPH</name>
<sequence>MTITKEEIRQVLGSVEDGFAAEIVATGASFQDLIEAWAWLNSDEALINEGHHLPSPRVAELVAMLEPEQDEDRG</sequence>
<dbReference type="EMBL" id="JACHEJ010000003">
    <property type="protein sequence ID" value="MBB6179966.1"/>
    <property type="molecule type" value="Genomic_DNA"/>
</dbReference>
<dbReference type="RefSeq" id="WP_077549135.1">
    <property type="nucleotide sequence ID" value="NZ_JACHEJ010000003.1"/>
</dbReference>
<comment type="caution">
    <text evidence="1">The sequence shown here is derived from an EMBL/GenBank/DDBJ whole genome shotgun (WGS) entry which is preliminary data.</text>
</comment>
<proteinExistence type="predicted"/>
<keyword evidence="2" id="KW-1185">Reference proteome</keyword>
<gene>
    <name evidence="1" type="ORF">HNQ75_001934</name>
</gene>
<dbReference type="Proteomes" id="UP000535501">
    <property type="component" value="Unassembled WGS sequence"/>
</dbReference>
<organism evidence="1 2">
    <name type="scientific">Pseudorhizobium flavum</name>
    <dbReference type="NCBI Taxonomy" id="1335061"/>
    <lineage>
        <taxon>Bacteria</taxon>
        <taxon>Pseudomonadati</taxon>
        <taxon>Pseudomonadota</taxon>
        <taxon>Alphaproteobacteria</taxon>
        <taxon>Hyphomicrobiales</taxon>
        <taxon>Rhizobiaceae</taxon>
        <taxon>Rhizobium/Agrobacterium group</taxon>
        <taxon>Pseudorhizobium</taxon>
    </lineage>
</organism>
<protein>
    <submittedName>
        <fullName evidence="1">Uncharacterized protein</fullName>
    </submittedName>
</protein>
<dbReference type="AlphaFoldDB" id="A0A7W9YZL2"/>
<evidence type="ECO:0000313" key="1">
    <source>
        <dbReference type="EMBL" id="MBB6179966.1"/>
    </source>
</evidence>
<accession>A0A7W9YZL2</accession>